<evidence type="ECO:0000256" key="1">
    <source>
        <dbReference type="SAM" id="Phobius"/>
    </source>
</evidence>
<sequence length="165" mass="19055">MTNGIFIPGDLSLISSFCLSITIYMAIIMKFCYDYKTRDNTTTQVDNANVIKDRLLIFAICLISTIPCPLLFSSYKLFTSIDFNLTDDQSILFSIIWAIFNSNYPLVQCIEEICLFIMSKDFRKLVKNHFVRNTQTHAVATTVYVSQQQGMRQFHVHRNNLVNNN</sequence>
<dbReference type="AlphaFoldDB" id="A0A6V7TJ78"/>
<proteinExistence type="predicted"/>
<evidence type="ECO:0000313" key="3">
    <source>
        <dbReference type="Proteomes" id="UP000580250"/>
    </source>
</evidence>
<accession>A0A6V7TJ78</accession>
<gene>
    <name evidence="2" type="ORF">MENT_LOCUS297</name>
</gene>
<dbReference type="Proteomes" id="UP000580250">
    <property type="component" value="Unassembled WGS sequence"/>
</dbReference>
<evidence type="ECO:0000313" key="2">
    <source>
        <dbReference type="EMBL" id="CAD2122738.1"/>
    </source>
</evidence>
<feature type="transmembrane region" description="Helical" evidence="1">
    <location>
        <begin position="12"/>
        <end position="33"/>
    </location>
</feature>
<keyword evidence="1" id="KW-0812">Transmembrane</keyword>
<organism evidence="2 3">
    <name type="scientific">Meloidogyne enterolobii</name>
    <name type="common">Root-knot nematode worm</name>
    <name type="synonym">Meloidogyne mayaguensis</name>
    <dbReference type="NCBI Taxonomy" id="390850"/>
    <lineage>
        <taxon>Eukaryota</taxon>
        <taxon>Metazoa</taxon>
        <taxon>Ecdysozoa</taxon>
        <taxon>Nematoda</taxon>
        <taxon>Chromadorea</taxon>
        <taxon>Rhabditida</taxon>
        <taxon>Tylenchina</taxon>
        <taxon>Tylenchomorpha</taxon>
        <taxon>Tylenchoidea</taxon>
        <taxon>Meloidogynidae</taxon>
        <taxon>Meloidogyninae</taxon>
        <taxon>Meloidogyne</taxon>
    </lineage>
</organism>
<keyword evidence="1" id="KW-1133">Transmembrane helix</keyword>
<dbReference type="EMBL" id="CAJEWN010000001">
    <property type="protein sequence ID" value="CAD2122738.1"/>
    <property type="molecule type" value="Genomic_DNA"/>
</dbReference>
<comment type="caution">
    <text evidence="2">The sequence shown here is derived from an EMBL/GenBank/DDBJ whole genome shotgun (WGS) entry which is preliminary data.</text>
</comment>
<protein>
    <submittedName>
        <fullName evidence="2">Uncharacterized protein</fullName>
    </submittedName>
</protein>
<feature type="transmembrane region" description="Helical" evidence="1">
    <location>
        <begin position="54"/>
        <end position="75"/>
    </location>
</feature>
<name>A0A6V7TJ78_MELEN</name>
<keyword evidence="1" id="KW-0472">Membrane</keyword>
<reference evidence="2 3" key="1">
    <citation type="submission" date="2020-08" db="EMBL/GenBank/DDBJ databases">
        <authorList>
            <person name="Koutsovoulos G."/>
            <person name="Danchin GJ E."/>
        </authorList>
    </citation>
    <scope>NUCLEOTIDE SEQUENCE [LARGE SCALE GENOMIC DNA]</scope>
</reference>
<feature type="transmembrane region" description="Helical" evidence="1">
    <location>
        <begin position="95"/>
        <end position="118"/>
    </location>
</feature>